<protein>
    <submittedName>
        <fullName evidence="2">DUF987 domain-containing protein</fullName>
    </submittedName>
</protein>
<comment type="similarity">
    <text evidence="1">Belongs to the YeeT/YkfH/YpjJ family.</text>
</comment>
<proteinExistence type="inferred from homology"/>
<sequence length="55" mass="6413">MKIISKRRAMTIYRQHPASRIFRYCTGRYQWHGSVCHYTGKVVPDIPGVLAVYAE</sequence>
<gene>
    <name evidence="2" type="ORF">G8K31_004739</name>
</gene>
<comment type="caution">
    <text evidence="2">The sequence shown here is derived from an EMBL/GenBank/DDBJ whole genome shotgun (WGS) entry which is preliminary data.</text>
</comment>
<feature type="non-terminal residue" evidence="2">
    <location>
        <position position="55"/>
    </location>
</feature>
<accession>A0A743EZN5</accession>
<organism evidence="2">
    <name type="scientific">Salmonella enterica</name>
    <name type="common">Salmonella choleraesuis</name>
    <dbReference type="NCBI Taxonomy" id="28901"/>
    <lineage>
        <taxon>Bacteria</taxon>
        <taxon>Pseudomonadati</taxon>
        <taxon>Pseudomonadota</taxon>
        <taxon>Gammaproteobacteria</taxon>
        <taxon>Enterobacterales</taxon>
        <taxon>Enterobacteriaceae</taxon>
        <taxon>Salmonella</taxon>
    </lineage>
</organism>
<evidence type="ECO:0000313" key="2">
    <source>
        <dbReference type="EMBL" id="HAF1888731.1"/>
    </source>
</evidence>
<evidence type="ECO:0000256" key="1">
    <source>
        <dbReference type="ARBA" id="ARBA00009029"/>
    </source>
</evidence>
<dbReference type="EMBL" id="DAAUIG010000030">
    <property type="protein sequence ID" value="HAF1888731.1"/>
    <property type="molecule type" value="Genomic_DNA"/>
</dbReference>
<reference evidence="2" key="2">
    <citation type="submission" date="2020-02" db="EMBL/GenBank/DDBJ databases">
        <authorList>
            <consortium name="NCBI Pathogen Detection Project"/>
        </authorList>
    </citation>
    <scope>NUCLEOTIDE SEQUENCE</scope>
    <source>
        <strain evidence="2">MA.MC_06-0610</strain>
    </source>
</reference>
<name>A0A743EZN5_SALER</name>
<dbReference type="Pfam" id="PF06174">
    <property type="entry name" value="DUF987"/>
    <property type="match status" value="1"/>
</dbReference>
<reference evidence="2" key="1">
    <citation type="journal article" date="2018" name="Genome Biol.">
        <title>SKESA: strategic k-mer extension for scrupulous assemblies.</title>
        <authorList>
            <person name="Souvorov A."/>
            <person name="Agarwala R."/>
            <person name="Lipman D.J."/>
        </authorList>
    </citation>
    <scope>NUCLEOTIDE SEQUENCE</scope>
    <source>
        <strain evidence="2">MA.MC_06-0610</strain>
    </source>
</reference>
<dbReference type="InterPro" id="IPR009329">
    <property type="entry name" value="DUF987"/>
</dbReference>
<dbReference type="AlphaFoldDB" id="A0A743EZN5"/>